<gene>
    <name evidence="1" type="ORF">H8704_05430</name>
</gene>
<dbReference type="Proteomes" id="UP000606193">
    <property type="component" value="Unassembled WGS sequence"/>
</dbReference>
<accession>A0ABR7N0B9</accession>
<protein>
    <submittedName>
        <fullName evidence="1">Uncharacterized protein</fullName>
    </submittedName>
</protein>
<proteinExistence type="predicted"/>
<reference evidence="1 2" key="1">
    <citation type="submission" date="2020-08" db="EMBL/GenBank/DDBJ databases">
        <title>Genome public.</title>
        <authorList>
            <person name="Liu C."/>
            <person name="Sun Q."/>
        </authorList>
    </citation>
    <scope>NUCLEOTIDE SEQUENCE [LARGE SCALE GENOMIC DNA]</scope>
    <source>
        <strain evidence="1 2">NSJ-37</strain>
    </source>
</reference>
<evidence type="ECO:0000313" key="2">
    <source>
        <dbReference type="Proteomes" id="UP000606193"/>
    </source>
</evidence>
<organism evidence="1 2">
    <name type="scientific">Jutongia huaianensis</name>
    <dbReference type="NCBI Taxonomy" id="2763668"/>
    <lineage>
        <taxon>Bacteria</taxon>
        <taxon>Bacillati</taxon>
        <taxon>Bacillota</taxon>
        <taxon>Clostridia</taxon>
        <taxon>Lachnospirales</taxon>
        <taxon>Lachnospiraceae</taxon>
        <taxon>Jutongia</taxon>
    </lineage>
</organism>
<dbReference type="EMBL" id="JACRSX010000004">
    <property type="protein sequence ID" value="MBC8562079.1"/>
    <property type="molecule type" value="Genomic_DNA"/>
</dbReference>
<name>A0ABR7N0B9_9FIRM</name>
<comment type="caution">
    <text evidence="1">The sequence shown here is derived from an EMBL/GenBank/DDBJ whole genome shotgun (WGS) entry which is preliminary data.</text>
</comment>
<sequence length="182" mass="19910">MELIISMAILAIVGGAITLLMQSGSRSYSNTKAELDLQMESQTLMAQLNTMIMESNCVKYDDVNNALILYQIDCKKTATPAPSGAASAAPEYVQVKNVTDLKIIKFDGQKLYLEEHKSDAALPASRGGLNCQPEELLSDYVNDFKVDIKGSNVTVSFAMKSGKKTYKIDETTKIRNGLVVYP</sequence>
<evidence type="ECO:0000313" key="1">
    <source>
        <dbReference type="EMBL" id="MBC8562079.1"/>
    </source>
</evidence>
<keyword evidence="2" id="KW-1185">Reference proteome</keyword>